<keyword evidence="3" id="KW-1185">Reference proteome</keyword>
<reference evidence="3" key="1">
    <citation type="journal article" date="2019" name="Int. J. Syst. Evol. Microbiol.">
        <title>The Global Catalogue of Microorganisms (GCM) 10K type strain sequencing project: providing services to taxonomists for standard genome sequencing and annotation.</title>
        <authorList>
            <consortium name="The Broad Institute Genomics Platform"/>
            <consortium name="The Broad Institute Genome Sequencing Center for Infectious Disease"/>
            <person name="Wu L."/>
            <person name="Ma J."/>
        </authorList>
    </citation>
    <scope>NUCLEOTIDE SEQUENCE [LARGE SCALE GENOMIC DNA]</scope>
    <source>
        <strain evidence="3">JCM 17933</strain>
    </source>
</reference>
<protein>
    <submittedName>
        <fullName evidence="2">Uncharacterized protein</fullName>
    </submittedName>
</protein>
<dbReference type="Proteomes" id="UP001500503">
    <property type="component" value="Unassembled WGS sequence"/>
</dbReference>
<gene>
    <name evidence="2" type="ORF">GCM10023191_000540</name>
</gene>
<sequence>MHLLQHDHLRTGRVLLRLGLGGLGSRTQYTVKIDNPADYQDCGPLYGSDTTKPGAGGNTQIDSNGKTPTGSQCPPSRWPQSG</sequence>
<comment type="caution">
    <text evidence="2">The sequence shown here is derived from an EMBL/GenBank/DDBJ whole genome shotgun (WGS) entry which is preliminary data.</text>
</comment>
<evidence type="ECO:0000313" key="3">
    <source>
        <dbReference type="Proteomes" id="UP001500503"/>
    </source>
</evidence>
<name>A0ABP8P6W1_9ACTN</name>
<evidence type="ECO:0000256" key="1">
    <source>
        <dbReference type="SAM" id="MobiDB-lite"/>
    </source>
</evidence>
<organism evidence="2 3">
    <name type="scientific">Actinoallomurus oryzae</name>
    <dbReference type="NCBI Taxonomy" id="502180"/>
    <lineage>
        <taxon>Bacteria</taxon>
        <taxon>Bacillati</taxon>
        <taxon>Actinomycetota</taxon>
        <taxon>Actinomycetes</taxon>
        <taxon>Streptosporangiales</taxon>
        <taxon>Thermomonosporaceae</taxon>
        <taxon>Actinoallomurus</taxon>
    </lineage>
</organism>
<evidence type="ECO:0000313" key="2">
    <source>
        <dbReference type="EMBL" id="GAA4481505.1"/>
    </source>
</evidence>
<feature type="compositionally biased region" description="Polar residues" evidence="1">
    <location>
        <begin position="58"/>
        <end position="82"/>
    </location>
</feature>
<accession>A0ABP8P6W1</accession>
<feature type="region of interest" description="Disordered" evidence="1">
    <location>
        <begin position="38"/>
        <end position="82"/>
    </location>
</feature>
<dbReference type="EMBL" id="BAABHF010000002">
    <property type="protein sequence ID" value="GAA4481505.1"/>
    <property type="molecule type" value="Genomic_DNA"/>
</dbReference>
<proteinExistence type="predicted"/>